<protein>
    <submittedName>
        <fullName evidence="2">Uncharacterized protein</fullName>
    </submittedName>
</protein>
<dbReference type="EMBL" id="JAFCJH010000022">
    <property type="protein sequence ID" value="MBR0797962.1"/>
    <property type="molecule type" value="Genomic_DNA"/>
</dbReference>
<proteinExistence type="predicted"/>
<evidence type="ECO:0000313" key="2">
    <source>
        <dbReference type="EMBL" id="MBR0797962.1"/>
    </source>
</evidence>
<dbReference type="RefSeq" id="WP_212493509.1">
    <property type="nucleotide sequence ID" value="NZ_JAFCJH010000022.1"/>
</dbReference>
<organism evidence="2 3">
    <name type="scientific">Bradyrhizobium jicamae</name>
    <dbReference type="NCBI Taxonomy" id="280332"/>
    <lineage>
        <taxon>Bacteria</taxon>
        <taxon>Pseudomonadati</taxon>
        <taxon>Pseudomonadota</taxon>
        <taxon>Alphaproteobacteria</taxon>
        <taxon>Hyphomicrobiales</taxon>
        <taxon>Nitrobacteraceae</taxon>
        <taxon>Bradyrhizobium</taxon>
    </lineage>
</organism>
<dbReference type="Proteomes" id="UP001315278">
    <property type="component" value="Unassembled WGS sequence"/>
</dbReference>
<feature type="compositionally biased region" description="Basic and acidic residues" evidence="1">
    <location>
        <begin position="148"/>
        <end position="157"/>
    </location>
</feature>
<sequence>MQGLAMPKAPPTKIPEQLPDLMEEDAGKGVSTELSDFAFWLDDIDRNWDWYKALLALDEEGNNRPIIRLLKAKAPPVSISVHLADVFNRYDLVPRKTTGPKARPTYQRSKAMIVLESAVQEVRERARRIPREQAIEKAALRRKLNPDTLREACDGKHGGLNRARRGDPPKFSAKAKAAK</sequence>
<evidence type="ECO:0000313" key="3">
    <source>
        <dbReference type="Proteomes" id="UP001315278"/>
    </source>
</evidence>
<evidence type="ECO:0000256" key="1">
    <source>
        <dbReference type="SAM" id="MobiDB-lite"/>
    </source>
</evidence>
<name>A0ABS5FMC3_9BRAD</name>
<feature type="region of interest" description="Disordered" evidence="1">
    <location>
        <begin position="148"/>
        <end position="179"/>
    </location>
</feature>
<comment type="caution">
    <text evidence="2">The sequence shown here is derived from an EMBL/GenBank/DDBJ whole genome shotgun (WGS) entry which is preliminary data.</text>
</comment>
<keyword evidence="3" id="KW-1185">Reference proteome</keyword>
<accession>A0ABS5FMC3</accession>
<reference evidence="3" key="1">
    <citation type="journal article" date="2021" name="ISME J.">
        <title>Evolutionary origin and ecological implication of a unique nif island in free-living Bradyrhizobium lineages.</title>
        <authorList>
            <person name="Tao J."/>
        </authorList>
    </citation>
    <scope>NUCLEOTIDE SEQUENCE [LARGE SCALE GENOMIC DNA]</scope>
    <source>
        <strain evidence="3">SZCCT0434</strain>
    </source>
</reference>
<gene>
    <name evidence="2" type="ORF">JQ615_21465</name>
</gene>